<dbReference type="SUPFAM" id="SSF52518">
    <property type="entry name" value="Thiamin diphosphate-binding fold (THDP-binding)"/>
    <property type="match status" value="1"/>
</dbReference>
<dbReference type="PANTHER" id="PTHR43088:SF1">
    <property type="entry name" value="SUBUNIT OF PYRUVATE:FLAVODOXIN OXIDOREDUCTASE"/>
    <property type="match status" value="1"/>
</dbReference>
<reference evidence="5 7" key="3">
    <citation type="submission" date="2020-11" db="EMBL/GenBank/DDBJ databases">
        <title>Closed and high quality bacterial genomes of the OMM12 community.</title>
        <authorList>
            <person name="Marbouty M."/>
            <person name="Lamy-Besnier Q."/>
            <person name="Debarbieux L."/>
            <person name="Koszul R."/>
        </authorList>
    </citation>
    <scope>NUCLEOTIDE SEQUENCE [LARGE SCALE GENOMIC DNA]</scope>
    <source>
        <strain evidence="5 7">KB18</strain>
    </source>
</reference>
<dbReference type="SUPFAM" id="SSF52922">
    <property type="entry name" value="TK C-terminal domain-like"/>
    <property type="match status" value="1"/>
</dbReference>
<dbReference type="GO" id="GO:0016491">
    <property type="term" value="F:oxidoreductase activity"/>
    <property type="evidence" value="ECO:0007669"/>
    <property type="project" value="UniProtKB-KW"/>
</dbReference>
<dbReference type="EMBL" id="CP065321">
    <property type="protein sequence ID" value="QQR32127.1"/>
    <property type="molecule type" value="Genomic_DNA"/>
</dbReference>
<dbReference type="InterPro" id="IPR002880">
    <property type="entry name" value="Pyrv_Fd/Flavodoxin_OxRdtase_N"/>
</dbReference>
<keyword evidence="6" id="KW-1185">Reference proteome</keyword>
<dbReference type="InterPro" id="IPR029061">
    <property type="entry name" value="THDP-binding"/>
</dbReference>
<proteinExistence type="predicted"/>
<evidence type="ECO:0000313" key="4">
    <source>
        <dbReference type="EMBL" id="ASB42693.1"/>
    </source>
</evidence>
<dbReference type="CDD" id="cd07034">
    <property type="entry name" value="TPP_PYR_PFOR_IOR-alpha_like"/>
    <property type="match status" value="1"/>
</dbReference>
<evidence type="ECO:0000313" key="5">
    <source>
        <dbReference type="EMBL" id="QQR32127.1"/>
    </source>
</evidence>
<dbReference type="Pfam" id="PF01855">
    <property type="entry name" value="POR_N"/>
    <property type="match status" value="1"/>
</dbReference>
<sequence length="344" mass="37242">MKGNEALGEAALRAGCRHFFGYPITPQTELAAYMSKRMPKIGGTYLQAESELAAVNMVLGASAAGVRAMTSSSSPGISLKSEGISYMAGSDLPALIINVQRGGPGLGGIQPSQADYWQATKATGHGDFQILVFAPSTVQEMVDLVSDAFDAADRWRMPAMILADGMLGQMMEPVELPEEGESAQADKPWAASGHQDKREHNVINSLYLTPDKLEELVVERYKRYEQVKAQEQRAEEYLCDDAEVIIVAYGASSRVARSAVNKAREKGEKVGLLRPVTLWPFPVDALRKAADHAKAFLTVEMSMGQMVDDVKLAIDCKVPVHFFGRTGGILPTPAEVLAQAEKLL</sequence>
<dbReference type="PANTHER" id="PTHR43088">
    <property type="entry name" value="SUBUNIT OF PYRUVATE:FLAVODOXIN OXIDOREDUCTASE-RELATED"/>
    <property type="match status" value="1"/>
</dbReference>
<dbReference type="Gene3D" id="3.40.50.970">
    <property type="match status" value="1"/>
</dbReference>
<feature type="domain" description="Pyruvate flavodoxin/ferredoxin oxidoreductase pyrimidine binding" evidence="2">
    <location>
        <begin position="9"/>
        <end position="234"/>
    </location>
</feature>
<gene>
    <name evidence="4" type="ORF">ADH66_06680</name>
    <name evidence="5" type="ORF">I5Q82_16785</name>
</gene>
<evidence type="ECO:0000256" key="1">
    <source>
        <dbReference type="ARBA" id="ARBA00023002"/>
    </source>
</evidence>
<accession>A0A1Z2XW96</accession>
<protein>
    <submittedName>
        <fullName evidence="5">3-methyl-2-oxobutanoate dehydrogenase subunit VorB</fullName>
    </submittedName>
</protein>
<reference evidence="4" key="1">
    <citation type="journal article" date="2017" name="Genome Announc.">
        <title>High-Quality Whole-Genome Sequences of the Oligo-Mouse-Microbiota Bacterial Community.</title>
        <authorList>
            <person name="Garzetti D."/>
            <person name="Brugiroux S."/>
            <person name="Bunk B."/>
            <person name="Pukall R."/>
            <person name="McCoy K.D."/>
            <person name="Macpherson A.J."/>
            <person name="Stecher B."/>
        </authorList>
    </citation>
    <scope>NUCLEOTIDE SEQUENCE</scope>
    <source>
        <strain evidence="4">KB18</strain>
    </source>
</reference>
<evidence type="ECO:0000313" key="7">
    <source>
        <dbReference type="Proteomes" id="UP000596035"/>
    </source>
</evidence>
<reference evidence="6" key="2">
    <citation type="submission" date="2017-05" db="EMBL/GenBank/DDBJ databases">
        <title>Improved OligoMM genomes.</title>
        <authorList>
            <person name="Garzetti D."/>
        </authorList>
    </citation>
    <scope>NUCLEOTIDE SEQUENCE [LARGE SCALE GENOMIC DNA]</scope>
    <source>
        <strain evidence="6">KB18</strain>
    </source>
</reference>
<dbReference type="Proteomes" id="UP000596035">
    <property type="component" value="Chromosome"/>
</dbReference>
<dbReference type="AlphaFoldDB" id="A0A1Z2XW96"/>
<dbReference type="KEGG" id="amur:ADH66_06680"/>
<keyword evidence="1" id="KW-0560">Oxidoreductase</keyword>
<dbReference type="Pfam" id="PF17147">
    <property type="entry name" value="PFOR_II"/>
    <property type="match status" value="1"/>
</dbReference>
<organism evidence="5 7">
    <name type="scientific">Acutalibacter muris</name>
    <dbReference type="NCBI Taxonomy" id="1796620"/>
    <lineage>
        <taxon>Bacteria</taxon>
        <taxon>Bacillati</taxon>
        <taxon>Bacillota</taxon>
        <taxon>Clostridia</taxon>
        <taxon>Eubacteriales</taxon>
        <taxon>Acutalibacteraceae</taxon>
        <taxon>Acutalibacter</taxon>
    </lineage>
</organism>
<evidence type="ECO:0000259" key="2">
    <source>
        <dbReference type="Pfam" id="PF01855"/>
    </source>
</evidence>
<dbReference type="NCBIfam" id="NF005507">
    <property type="entry name" value="PRK07119.1"/>
    <property type="match status" value="1"/>
</dbReference>
<dbReference type="InterPro" id="IPR009014">
    <property type="entry name" value="Transketo_C/PFOR_II"/>
</dbReference>
<dbReference type="Gene3D" id="3.40.50.920">
    <property type="match status" value="1"/>
</dbReference>
<dbReference type="InterPro" id="IPR052368">
    <property type="entry name" value="2-oxoacid_oxidoreductase"/>
</dbReference>
<name>A0A1Z2XW96_9FIRM</name>
<evidence type="ECO:0000259" key="3">
    <source>
        <dbReference type="Pfam" id="PF17147"/>
    </source>
</evidence>
<dbReference type="InterPro" id="IPR033412">
    <property type="entry name" value="PFOR_II"/>
</dbReference>
<evidence type="ECO:0000313" key="6">
    <source>
        <dbReference type="Proteomes" id="UP000196710"/>
    </source>
</evidence>
<feature type="domain" description="Pyruvate:ferredoxin oxidoreductase core" evidence="3">
    <location>
        <begin position="242"/>
        <end position="336"/>
    </location>
</feature>
<dbReference type="EMBL" id="CP021422">
    <property type="protein sequence ID" value="ASB42693.1"/>
    <property type="molecule type" value="Genomic_DNA"/>
</dbReference>
<dbReference type="Proteomes" id="UP000196710">
    <property type="component" value="Chromosome"/>
</dbReference>